<keyword evidence="6 10" id="KW-0067">ATP-binding</keyword>
<keyword evidence="8" id="KW-0472">Membrane</keyword>
<evidence type="ECO:0000256" key="1">
    <source>
        <dbReference type="ARBA" id="ARBA00022448"/>
    </source>
</evidence>
<dbReference type="InterPro" id="IPR027417">
    <property type="entry name" value="P-loop_NTPase"/>
</dbReference>
<feature type="domain" description="ABC transporter" evidence="9">
    <location>
        <begin position="22"/>
        <end position="260"/>
    </location>
</feature>
<sequence>MPNVTAAPKTVVAAAAPGEVILELKNVSKRFGPTQALDGASLRVRRGEVHALLGHNGAGKSTLIKTLAGVHTPDSGTITLEGRPLVCTRPADALAQGIAVVYQELSLFGPLTVAENLAGSAGGGLDRPGGWVRPRSIVAHAREQLATMGLDIDPTRAVETLPIGEQQMVEIGRTLFSGAKVIVLDEPTSALSPNETRVLFQLVRDMAAKGIAFILISHFLDEIMEHADQVTVMRAGRTEGTVDVTDTSKRELLSMSLGDPDEVLETTYSDTGSTLPSRSTAPLVLRSRSAYLAPRVRHFDLAVHQREIVAIYGEIGCGHEEFADSVFGLKRLDGGELVVLGHLVYGQGSEAMRDCGVGYIPSDRRQALAVERSIADNITLPALAHINRWILTPRREKELSRSMIDWLQIRSGRPAAPIKSLSGGNQQKALIARWLVHPPKLLVLSEPTRGMDLRAKSDVLRTILSLRERGTTVLLTTSEPETALAVADRILVARRGTIVADFADCTVNSRDLVEATL</sequence>
<dbReference type="PROSITE" id="PS50893">
    <property type="entry name" value="ABC_TRANSPORTER_2"/>
    <property type="match status" value="2"/>
</dbReference>
<dbReference type="CDD" id="cd03216">
    <property type="entry name" value="ABC_Carb_Monos_I"/>
    <property type="match status" value="1"/>
</dbReference>
<evidence type="ECO:0000256" key="6">
    <source>
        <dbReference type="ARBA" id="ARBA00022840"/>
    </source>
</evidence>
<gene>
    <name evidence="10" type="ORF">KL859_27490</name>
</gene>
<feature type="domain" description="ABC transporter" evidence="9">
    <location>
        <begin position="279"/>
        <end position="515"/>
    </location>
</feature>
<keyword evidence="4" id="KW-0677">Repeat</keyword>
<dbReference type="InterPro" id="IPR003439">
    <property type="entry name" value="ABC_transporter-like_ATP-bd"/>
</dbReference>
<keyword evidence="7" id="KW-1278">Translocase</keyword>
<dbReference type="Pfam" id="PF00005">
    <property type="entry name" value="ABC_tran"/>
    <property type="match status" value="2"/>
</dbReference>
<dbReference type="InterPro" id="IPR050107">
    <property type="entry name" value="ABC_carbohydrate_import_ATPase"/>
</dbReference>
<dbReference type="PANTHER" id="PTHR43790">
    <property type="entry name" value="CARBOHYDRATE TRANSPORT ATP-BINDING PROTEIN MG119-RELATED"/>
    <property type="match status" value="1"/>
</dbReference>
<dbReference type="Gene3D" id="3.40.50.300">
    <property type="entry name" value="P-loop containing nucleotide triphosphate hydrolases"/>
    <property type="match status" value="2"/>
</dbReference>
<evidence type="ECO:0000256" key="8">
    <source>
        <dbReference type="ARBA" id="ARBA00023136"/>
    </source>
</evidence>
<dbReference type="SUPFAM" id="SSF52540">
    <property type="entry name" value="P-loop containing nucleoside triphosphate hydrolases"/>
    <property type="match status" value="2"/>
</dbReference>
<evidence type="ECO:0000256" key="5">
    <source>
        <dbReference type="ARBA" id="ARBA00022741"/>
    </source>
</evidence>
<keyword evidence="5" id="KW-0547">Nucleotide-binding</keyword>
<evidence type="ECO:0000256" key="4">
    <source>
        <dbReference type="ARBA" id="ARBA00022737"/>
    </source>
</evidence>
<evidence type="ECO:0000256" key="2">
    <source>
        <dbReference type="ARBA" id="ARBA00022475"/>
    </source>
</evidence>
<keyword evidence="3" id="KW-0762">Sugar transport</keyword>
<dbReference type="GO" id="GO:0005524">
    <property type="term" value="F:ATP binding"/>
    <property type="evidence" value="ECO:0007669"/>
    <property type="project" value="UniProtKB-KW"/>
</dbReference>
<dbReference type="PANTHER" id="PTHR43790:SF3">
    <property type="entry name" value="D-ALLOSE IMPORT ATP-BINDING PROTEIN ALSA-RELATED"/>
    <property type="match status" value="1"/>
</dbReference>
<name>A0ABS6HWC1_MYCGD</name>
<dbReference type="CDD" id="cd03215">
    <property type="entry name" value="ABC_Carb_Monos_II"/>
    <property type="match status" value="1"/>
</dbReference>
<comment type="caution">
    <text evidence="10">The sequence shown here is derived from an EMBL/GenBank/DDBJ whole genome shotgun (WGS) entry which is preliminary data.</text>
</comment>
<evidence type="ECO:0000313" key="11">
    <source>
        <dbReference type="Proteomes" id="UP000696413"/>
    </source>
</evidence>
<evidence type="ECO:0000256" key="3">
    <source>
        <dbReference type="ARBA" id="ARBA00022597"/>
    </source>
</evidence>
<protein>
    <submittedName>
        <fullName evidence="10">Sugar ABC transporter ATP-binding protein</fullName>
    </submittedName>
</protein>
<keyword evidence="11" id="KW-1185">Reference proteome</keyword>
<evidence type="ECO:0000259" key="9">
    <source>
        <dbReference type="PROSITE" id="PS50893"/>
    </source>
</evidence>
<organism evidence="10 11">
    <name type="scientific">Mycolicibacterium goodii</name>
    <name type="common">Mycobacterium goodii</name>
    <dbReference type="NCBI Taxonomy" id="134601"/>
    <lineage>
        <taxon>Bacteria</taxon>
        <taxon>Bacillati</taxon>
        <taxon>Actinomycetota</taxon>
        <taxon>Actinomycetes</taxon>
        <taxon>Mycobacteriales</taxon>
        <taxon>Mycobacteriaceae</taxon>
        <taxon>Mycolicibacterium</taxon>
    </lineage>
</organism>
<keyword evidence="2" id="KW-1003">Cell membrane</keyword>
<dbReference type="InterPro" id="IPR003593">
    <property type="entry name" value="AAA+_ATPase"/>
</dbReference>
<dbReference type="EMBL" id="JAHBOM010000027">
    <property type="protein sequence ID" value="MBU8826601.1"/>
    <property type="molecule type" value="Genomic_DNA"/>
</dbReference>
<reference evidence="10 11" key="1">
    <citation type="submission" date="2021-05" db="EMBL/GenBank/DDBJ databases">
        <title>Draft Genome Sequences of Clinical Respiratory Isolates of Mycobacterium goodii Recovered in Ireland.</title>
        <authorList>
            <person name="Flanagan P.R."/>
            <person name="Mok S."/>
            <person name="Roycroft E."/>
            <person name="Rogers T.R."/>
            <person name="Fitzgibbon M."/>
        </authorList>
    </citation>
    <scope>NUCLEOTIDE SEQUENCE [LARGE SCALE GENOMIC DNA]</scope>
    <source>
        <strain evidence="10 11">14IE55</strain>
    </source>
</reference>
<dbReference type="PROSITE" id="PS00211">
    <property type="entry name" value="ABC_TRANSPORTER_1"/>
    <property type="match status" value="1"/>
</dbReference>
<keyword evidence="1" id="KW-0813">Transport</keyword>
<evidence type="ECO:0000313" key="10">
    <source>
        <dbReference type="EMBL" id="MBU8826601.1"/>
    </source>
</evidence>
<proteinExistence type="predicted"/>
<dbReference type="RefSeq" id="WP_073679556.1">
    <property type="nucleotide sequence ID" value="NZ_JAHBOL010000031.1"/>
</dbReference>
<dbReference type="InterPro" id="IPR017871">
    <property type="entry name" value="ABC_transporter-like_CS"/>
</dbReference>
<evidence type="ECO:0000256" key="7">
    <source>
        <dbReference type="ARBA" id="ARBA00022967"/>
    </source>
</evidence>
<dbReference type="Proteomes" id="UP000696413">
    <property type="component" value="Unassembled WGS sequence"/>
</dbReference>
<accession>A0ABS6HWC1</accession>
<dbReference type="SMART" id="SM00382">
    <property type="entry name" value="AAA"/>
    <property type="match status" value="2"/>
</dbReference>